<proteinExistence type="predicted"/>
<sequence>MTLKSYRVVSSRMAEQLARQLGLDVDVETTVETELNGGITGLGSGRRKSVKRVIPKSVTDPRVLNEIVDGLRDNGQLKIYRPERTRELPRGVPTYIHEVGIEGTPVFLPLGEEARIAPGMEGLTVWVFEPLGRVGFIDSEPDGAWAWDWVGTYLFLIEEHISNPENLFCISGISALRCMLETAGYNTRLPSGRYGEDVFGRDNPAHPIDKLVSVGGRPGRSRMIEAVYRIAVMTNEQATTIDGREVRLNDILAYPLYIADSGI</sequence>
<accession>A0ABP6C9D8</accession>
<evidence type="ECO:0000313" key="1">
    <source>
        <dbReference type="EMBL" id="GAA2608987.1"/>
    </source>
</evidence>
<evidence type="ECO:0000313" key="2">
    <source>
        <dbReference type="Proteomes" id="UP001501509"/>
    </source>
</evidence>
<reference evidence="2" key="1">
    <citation type="journal article" date="2019" name="Int. J. Syst. Evol. Microbiol.">
        <title>The Global Catalogue of Microorganisms (GCM) 10K type strain sequencing project: providing services to taxonomists for standard genome sequencing and annotation.</title>
        <authorList>
            <consortium name="The Broad Institute Genomics Platform"/>
            <consortium name="The Broad Institute Genome Sequencing Center for Infectious Disease"/>
            <person name="Wu L."/>
            <person name="Ma J."/>
        </authorList>
    </citation>
    <scope>NUCLEOTIDE SEQUENCE [LARGE SCALE GENOMIC DNA]</scope>
    <source>
        <strain evidence="2">JCM 6833</strain>
    </source>
</reference>
<dbReference type="RefSeq" id="WP_344544420.1">
    <property type="nucleotide sequence ID" value="NZ_BAAATD010000006.1"/>
</dbReference>
<comment type="caution">
    <text evidence="1">The sequence shown here is derived from an EMBL/GenBank/DDBJ whole genome shotgun (WGS) entry which is preliminary data.</text>
</comment>
<keyword evidence="2" id="KW-1185">Reference proteome</keyword>
<organism evidence="1 2">
    <name type="scientific">Actinomadura fulvescens</name>
    <dbReference type="NCBI Taxonomy" id="46160"/>
    <lineage>
        <taxon>Bacteria</taxon>
        <taxon>Bacillati</taxon>
        <taxon>Actinomycetota</taxon>
        <taxon>Actinomycetes</taxon>
        <taxon>Streptosporangiales</taxon>
        <taxon>Thermomonosporaceae</taxon>
        <taxon>Actinomadura</taxon>
    </lineage>
</organism>
<dbReference type="Proteomes" id="UP001501509">
    <property type="component" value="Unassembled WGS sequence"/>
</dbReference>
<dbReference type="EMBL" id="BAAATD010000006">
    <property type="protein sequence ID" value="GAA2608987.1"/>
    <property type="molecule type" value="Genomic_DNA"/>
</dbReference>
<name>A0ABP6C9D8_9ACTN</name>
<protein>
    <submittedName>
        <fullName evidence="1">Uncharacterized protein</fullName>
    </submittedName>
</protein>
<gene>
    <name evidence="1" type="ORF">GCM10010411_49040</name>
</gene>